<organism evidence="1 2">
    <name type="scientific">Rangifer tarandus platyrhynchus</name>
    <name type="common">Svalbard reindeer</name>
    <dbReference type="NCBI Taxonomy" id="3082113"/>
    <lineage>
        <taxon>Eukaryota</taxon>
        <taxon>Metazoa</taxon>
        <taxon>Chordata</taxon>
        <taxon>Craniata</taxon>
        <taxon>Vertebrata</taxon>
        <taxon>Euteleostomi</taxon>
        <taxon>Mammalia</taxon>
        <taxon>Eutheria</taxon>
        <taxon>Laurasiatheria</taxon>
        <taxon>Artiodactyla</taxon>
        <taxon>Ruminantia</taxon>
        <taxon>Pecora</taxon>
        <taxon>Cervidae</taxon>
        <taxon>Odocoileinae</taxon>
        <taxon>Rangifer</taxon>
    </lineage>
</organism>
<protein>
    <submittedName>
        <fullName evidence="1">Uncharacterized protein</fullName>
    </submittedName>
</protein>
<evidence type="ECO:0000313" key="2">
    <source>
        <dbReference type="Proteomes" id="UP001162501"/>
    </source>
</evidence>
<dbReference type="Proteomes" id="UP001162501">
    <property type="component" value="Chromosome 1"/>
</dbReference>
<gene>
    <name evidence="1" type="ORF">MRATA1EN22A_LOCUS344</name>
</gene>
<dbReference type="EMBL" id="OX596085">
    <property type="protein sequence ID" value="CAM9278906.1"/>
    <property type="molecule type" value="Genomic_DNA"/>
</dbReference>
<accession>A0AC59Y0X7</accession>
<evidence type="ECO:0000313" key="1">
    <source>
        <dbReference type="EMBL" id="CAM9278906.1"/>
    </source>
</evidence>
<name>A0AC59Y0X7_RANTA</name>
<reference evidence="1" key="2">
    <citation type="submission" date="2025-03" db="EMBL/GenBank/DDBJ databases">
        <authorList>
            <consortium name="ELIXIR-Norway"/>
            <consortium name="Elixir Norway"/>
        </authorList>
    </citation>
    <scope>NUCLEOTIDE SEQUENCE</scope>
</reference>
<reference evidence="1" key="1">
    <citation type="submission" date="2023-05" db="EMBL/GenBank/DDBJ databases">
        <authorList>
            <consortium name="ELIXIR-Norway"/>
        </authorList>
    </citation>
    <scope>NUCLEOTIDE SEQUENCE</scope>
</reference>
<proteinExistence type="predicted"/>
<sequence>MLLWLLLLLILGDSFLGVTLKAFFLLNPPWSTNFHKDKMTLTCRGSLSLPQGDISWYYNENLLNKKSEEIQIDKTGYYKCKTQRSSLSDPIHVDFSLDKLTLQAPDSVFEGDEVVLRCQARGEAKEIHFYRNEYQIQPNFTLKSVSRNDDKYHCSALIRGFWGWKKENSKHLSIQIQELFPPPMLISRPSSPTEGSPVTLKCETWLPPQRSDIQLRFCFFRKDEALGSGWNSSPELELPTVWSEDAESYWCQAETVTSRIRKRSLRSQLYVQRIPVSDVNLEIQPPEGQLTEGENLLLICSVAKGTGTVTFSWHREGTVRSLGRKTQRSLSAELQILTVKESDAGRYYCAADNIHGPILSKLVRVTLSIPVSRPVLTVMSPRMKAMVGDVVELHCESQSGSPPILYRFYHENVTLGSSSVPSGRAAFKFSLTVEHSGNYSCEAENSLGVQRSDRVILSVTVPVSHPVVTFSPAGTEAVVGDVLELRCEAQRGSPPILYWFYYKNVTLGSREAPFGGGASFNLTLMAEHSGNFSCGADNGLGVQHSEMVILSIIGPPSNKTSLVTEGVTAGLLSILGLAATAALVHHFRTQRNSGNCSPREFQEPSGTSNTNPQEPLDPVQLQPVYDNVNPRDSDLVYSEIWSTQHTKENSANSPRKHREDKEPTVIYSDVKRAYPDDSAGQASIGDSDLEDAAENYENMEVSYSLLASVCKEVSVLLWASLLVLGLFLFSPATVHKSVISVQPPWTTVFRGERVNLTCNGFHFHAQEKLKGYRWFSGKARPRETPGNTLEVRDSGQYRCQAPGSLPSNPVHLIFSSANLILQAPIDVFEEDSVVLRCQAKANIVLNNMTLYKNGKILEILNKTSDFHIHQASMKDNGEYYCSGVKDNHFVSSNKIKIIVQELFPSPVLRASSTQPTERDAVTLTCETQLSQQRPEGQLLFRFVKQSNNVGSDWKSSPEFQFSPIRRENSGSYWCEARRVNSLVQKRSQELQIQVQEIVQIHYYPEFVFEGQELVLICSVNGAPKPITVSWYKKQDRLQKDIELQTSSKTEFKVSVVQNSDAGEYYCIARNSRFSKQSNSVIISVKVPVSQPVLTRRPLGTWNLVTDKMSLQCEVQRGSLPIWYQFFHEDVLLKEIKSTSERKMFHRLSPTEKHSGNYYCTADNGLGPQWSKAMSKFFSPSVPVSKPVLTFSSPGTRTLVGDKMSLQCEVQRGSLPIWYQFFREDVLLTRREATSWRTKSYSFSVTGENSGNYYCTADNGFGPQRSESINLSVVVPVSQPVLSLSPPGTRTLVGNEVRLQCEVQRGSLPIWYQFFREDVLLTRREATSRRTKSYSFSVTGENSGNYYCTADNGFGPQRSESINLSVVVPVSRPVLTLRAPRGQAVVGDVVELHCEAKRGSPPILYQFYHEDVTLGSSSSPSGGGASFNLILKTEHSGNYFCEANNGQGAQRSHMVPLSVRVPVSHPVLTLRTPRVQAVVGDVLEIHCESQRGSPPIRYQFYHEDVALGNCSSLSGGGTSFNLSLTTEHSGNYSCEADNGLGVQRSEAVSLNVRVPVSLPVLTLRTARTQVVVGDVLELRCEAQRGSPPILYWFYHNNVTLETSTSHSGQGVSLNLLLTADHSGTYSCKADNGLGPQHSEAVTLSIMGLTGSKSSLIATSVTGGLLSMMAIAAVAVLFYCWLLRKAGGNPSAPDPQESTYHNVPGWVELQPVYSNVNPNRGEVVYSEVWSVKKENKVTAATEPELFKNTDSCVIYSQVKGASTTASKPQFLDPFTPHR</sequence>